<keyword evidence="1" id="KW-0560">Oxidoreductase</keyword>
<dbReference type="VEuPathDB" id="FungiDB:FVEG_00888"/>
<dbReference type="STRING" id="334819.W7LNZ3"/>
<evidence type="ECO:0000259" key="2">
    <source>
        <dbReference type="Pfam" id="PF00248"/>
    </source>
</evidence>
<dbReference type="PANTHER" id="PTHR43625">
    <property type="entry name" value="AFLATOXIN B1 ALDEHYDE REDUCTASE"/>
    <property type="match status" value="1"/>
</dbReference>
<dbReference type="GO" id="GO:0005737">
    <property type="term" value="C:cytoplasm"/>
    <property type="evidence" value="ECO:0007669"/>
    <property type="project" value="TreeGrafter"/>
</dbReference>
<evidence type="ECO:0000313" key="3">
    <source>
        <dbReference type="EMBL" id="EWG37144.1"/>
    </source>
</evidence>
<sequence length="337" mass="36955">MQISSTPNMPEILGRHVGALGYGLMGFTWRPKPTPLDQALEAMHTAFANGCNLWSGAEFYGPPDYNSMTLINAYFIKFPEDAEKITIAIKGTYNPDTFQLDGSPENVRRSIDNVLNQLGGVKKLDIFAPSRRDHKVPFEETLNVIQKEYVDTGKVGGIALSECSAETIEEAIKHVKVALVEVECSLFSPDILKNGVAAACAKHNIPIMAYAPIGRGMLTGRFANSSQFQDQGIASGFPRFQPESFQHNLKLVDQVKAVAERKGITPAQLAINWVRGLNSRKGMPTIIPIPGATTTARVEENAQYFPLLEEEMTTLEDITYAFEVSGGRYPEGAPMEA</sequence>
<keyword evidence="4" id="KW-1185">Reference proteome</keyword>
<dbReference type="RefSeq" id="XP_018743335.1">
    <property type="nucleotide sequence ID" value="XM_018887563.1"/>
</dbReference>
<dbReference type="EMBL" id="DS022242">
    <property type="protein sequence ID" value="EWG37144.1"/>
    <property type="molecule type" value="Genomic_DNA"/>
</dbReference>
<dbReference type="OrthoDB" id="37537at2759"/>
<dbReference type="GO" id="GO:0016491">
    <property type="term" value="F:oxidoreductase activity"/>
    <property type="evidence" value="ECO:0007669"/>
    <property type="project" value="UniProtKB-KW"/>
</dbReference>
<dbReference type="Gene3D" id="3.20.20.100">
    <property type="entry name" value="NADP-dependent oxidoreductase domain"/>
    <property type="match status" value="1"/>
</dbReference>
<dbReference type="eggNOG" id="KOG1575">
    <property type="taxonomic scope" value="Eukaryota"/>
</dbReference>
<dbReference type="CDD" id="cd19077">
    <property type="entry name" value="AKR_AKR8A1-2"/>
    <property type="match status" value="1"/>
</dbReference>
<dbReference type="KEGG" id="fvr:FVEG_00888"/>
<proteinExistence type="predicted"/>
<accession>W7LNZ3</accession>
<dbReference type="InterPro" id="IPR050791">
    <property type="entry name" value="Aldo-Keto_reductase"/>
</dbReference>
<evidence type="ECO:0000256" key="1">
    <source>
        <dbReference type="ARBA" id="ARBA00023002"/>
    </source>
</evidence>
<gene>
    <name evidence="3" type="ORF">FVEG_00888</name>
</gene>
<reference evidence="3 4" key="1">
    <citation type="journal article" date="2010" name="Nature">
        <title>Comparative genomics reveals mobile pathogenicity chromosomes in Fusarium.</title>
        <authorList>
            <person name="Ma L.J."/>
            <person name="van der Does H.C."/>
            <person name="Borkovich K.A."/>
            <person name="Coleman J.J."/>
            <person name="Daboussi M.J."/>
            <person name="Di Pietro A."/>
            <person name="Dufresne M."/>
            <person name="Freitag M."/>
            <person name="Grabherr M."/>
            <person name="Henrissat B."/>
            <person name="Houterman P.M."/>
            <person name="Kang S."/>
            <person name="Shim W.B."/>
            <person name="Woloshuk C."/>
            <person name="Xie X."/>
            <person name="Xu J.R."/>
            <person name="Antoniw J."/>
            <person name="Baker S.E."/>
            <person name="Bluhm B.H."/>
            <person name="Breakspear A."/>
            <person name="Brown D.W."/>
            <person name="Butchko R.A."/>
            <person name="Chapman S."/>
            <person name="Coulson R."/>
            <person name="Coutinho P.M."/>
            <person name="Danchin E.G."/>
            <person name="Diener A."/>
            <person name="Gale L.R."/>
            <person name="Gardiner D.M."/>
            <person name="Goff S."/>
            <person name="Hammond-Kosack K.E."/>
            <person name="Hilburn K."/>
            <person name="Hua-Van A."/>
            <person name="Jonkers W."/>
            <person name="Kazan K."/>
            <person name="Kodira C.D."/>
            <person name="Koehrsen M."/>
            <person name="Kumar L."/>
            <person name="Lee Y.H."/>
            <person name="Li L."/>
            <person name="Manners J.M."/>
            <person name="Miranda-Saavedra D."/>
            <person name="Mukherjee M."/>
            <person name="Park G."/>
            <person name="Park J."/>
            <person name="Park S.Y."/>
            <person name="Proctor R.H."/>
            <person name="Regev A."/>
            <person name="Ruiz-Roldan M.C."/>
            <person name="Sain D."/>
            <person name="Sakthikumar S."/>
            <person name="Sykes S."/>
            <person name="Schwartz D.C."/>
            <person name="Turgeon B.G."/>
            <person name="Wapinski I."/>
            <person name="Yoder O."/>
            <person name="Young S."/>
            <person name="Zeng Q."/>
            <person name="Zhou S."/>
            <person name="Galagan J."/>
            <person name="Cuomo C.A."/>
            <person name="Kistler H.C."/>
            <person name="Rep M."/>
        </authorList>
    </citation>
    <scope>NUCLEOTIDE SEQUENCE [LARGE SCALE GENOMIC DNA]</scope>
    <source>
        <strain evidence="4">M3125 / FGSC 7600</strain>
    </source>
</reference>
<dbReference type="InterPro" id="IPR023210">
    <property type="entry name" value="NADP_OxRdtase_dom"/>
</dbReference>
<dbReference type="SUPFAM" id="SSF51430">
    <property type="entry name" value="NAD(P)-linked oxidoreductase"/>
    <property type="match status" value="1"/>
</dbReference>
<organism evidence="3 4">
    <name type="scientific">Gibberella moniliformis (strain M3125 / FGSC 7600)</name>
    <name type="common">Maize ear and stalk rot fungus</name>
    <name type="synonym">Fusarium verticillioides</name>
    <dbReference type="NCBI Taxonomy" id="334819"/>
    <lineage>
        <taxon>Eukaryota</taxon>
        <taxon>Fungi</taxon>
        <taxon>Dikarya</taxon>
        <taxon>Ascomycota</taxon>
        <taxon>Pezizomycotina</taxon>
        <taxon>Sordariomycetes</taxon>
        <taxon>Hypocreomycetidae</taxon>
        <taxon>Hypocreales</taxon>
        <taxon>Nectriaceae</taxon>
        <taxon>Fusarium</taxon>
        <taxon>Fusarium fujikuroi species complex</taxon>
    </lineage>
</organism>
<evidence type="ECO:0000313" key="4">
    <source>
        <dbReference type="Proteomes" id="UP000009096"/>
    </source>
</evidence>
<dbReference type="InterPro" id="IPR036812">
    <property type="entry name" value="NAD(P)_OxRdtase_dom_sf"/>
</dbReference>
<feature type="domain" description="NADP-dependent oxidoreductase" evidence="2">
    <location>
        <begin position="20"/>
        <end position="318"/>
    </location>
</feature>
<dbReference type="Proteomes" id="UP000009096">
    <property type="component" value="Chromosome 1"/>
</dbReference>
<dbReference type="EMBL" id="CM000578">
    <property type="protein sequence ID" value="EWG37144.1"/>
    <property type="molecule type" value="Genomic_DNA"/>
</dbReference>
<dbReference type="Pfam" id="PF00248">
    <property type="entry name" value="Aldo_ket_red"/>
    <property type="match status" value="1"/>
</dbReference>
<name>W7LNZ3_GIBM7</name>
<dbReference type="GeneID" id="30059222"/>
<dbReference type="PANTHER" id="PTHR43625:SF78">
    <property type="entry name" value="PYRIDOXAL REDUCTASE-RELATED"/>
    <property type="match status" value="1"/>
</dbReference>
<dbReference type="AlphaFoldDB" id="W7LNZ3"/>
<protein>
    <recommendedName>
        <fullName evidence="2">NADP-dependent oxidoreductase domain-containing protein</fullName>
    </recommendedName>
</protein>